<dbReference type="AlphaFoldDB" id="A0A820M872"/>
<feature type="domain" description="Peptidase S9 prolyl oligopeptidase catalytic" evidence="2">
    <location>
        <begin position="5"/>
        <end position="95"/>
    </location>
</feature>
<organism evidence="3 4">
    <name type="scientific">Adineta steineri</name>
    <dbReference type="NCBI Taxonomy" id="433720"/>
    <lineage>
        <taxon>Eukaryota</taxon>
        <taxon>Metazoa</taxon>
        <taxon>Spiralia</taxon>
        <taxon>Gnathifera</taxon>
        <taxon>Rotifera</taxon>
        <taxon>Eurotatoria</taxon>
        <taxon>Bdelloidea</taxon>
        <taxon>Adinetida</taxon>
        <taxon>Adinetidae</taxon>
        <taxon>Adineta</taxon>
    </lineage>
</organism>
<dbReference type="PANTHER" id="PTHR42776">
    <property type="entry name" value="SERINE PEPTIDASE S9 FAMILY MEMBER"/>
    <property type="match status" value="1"/>
</dbReference>
<gene>
    <name evidence="3" type="ORF">KXQ929_LOCUS49259</name>
</gene>
<evidence type="ECO:0000259" key="2">
    <source>
        <dbReference type="Pfam" id="PF00326"/>
    </source>
</evidence>
<dbReference type="Proteomes" id="UP000663868">
    <property type="component" value="Unassembled WGS sequence"/>
</dbReference>
<dbReference type="GO" id="GO:0004252">
    <property type="term" value="F:serine-type endopeptidase activity"/>
    <property type="evidence" value="ECO:0007669"/>
    <property type="project" value="TreeGrafter"/>
</dbReference>
<evidence type="ECO:0000256" key="1">
    <source>
        <dbReference type="ARBA" id="ARBA00022801"/>
    </source>
</evidence>
<sequence>LTYLMGGFPWEVPHIYQNESPMYQLDRVRTPTLITTGENDVRVSTSQSYMLERGLYYRGVPVKLITFPNEGHALTNNPWHGKIKVREELKWLKKYDNQL</sequence>
<protein>
    <recommendedName>
        <fullName evidence="2">Peptidase S9 prolyl oligopeptidase catalytic domain-containing protein</fullName>
    </recommendedName>
</protein>
<keyword evidence="1" id="KW-0378">Hydrolase</keyword>
<evidence type="ECO:0000313" key="4">
    <source>
        <dbReference type="Proteomes" id="UP000663868"/>
    </source>
</evidence>
<dbReference type="Pfam" id="PF00326">
    <property type="entry name" value="Peptidase_S9"/>
    <property type="match status" value="1"/>
</dbReference>
<dbReference type="PANTHER" id="PTHR42776:SF27">
    <property type="entry name" value="DIPEPTIDYL PEPTIDASE FAMILY MEMBER 6"/>
    <property type="match status" value="1"/>
</dbReference>
<evidence type="ECO:0000313" key="3">
    <source>
        <dbReference type="EMBL" id="CAF4369137.1"/>
    </source>
</evidence>
<dbReference type="InterPro" id="IPR001375">
    <property type="entry name" value="Peptidase_S9_cat"/>
</dbReference>
<dbReference type="InterPro" id="IPR029058">
    <property type="entry name" value="AB_hydrolase_fold"/>
</dbReference>
<reference evidence="3" key="1">
    <citation type="submission" date="2021-02" db="EMBL/GenBank/DDBJ databases">
        <authorList>
            <person name="Nowell W R."/>
        </authorList>
    </citation>
    <scope>NUCLEOTIDE SEQUENCE</scope>
</reference>
<dbReference type="EMBL" id="CAJOBB010020626">
    <property type="protein sequence ID" value="CAF4369137.1"/>
    <property type="molecule type" value="Genomic_DNA"/>
</dbReference>
<dbReference type="SUPFAM" id="SSF53474">
    <property type="entry name" value="alpha/beta-Hydrolases"/>
    <property type="match status" value="1"/>
</dbReference>
<dbReference type="Gene3D" id="3.40.50.1820">
    <property type="entry name" value="alpha/beta hydrolase"/>
    <property type="match status" value="1"/>
</dbReference>
<dbReference type="GO" id="GO:0006508">
    <property type="term" value="P:proteolysis"/>
    <property type="evidence" value="ECO:0007669"/>
    <property type="project" value="InterPro"/>
</dbReference>
<feature type="non-terminal residue" evidence="3">
    <location>
        <position position="1"/>
    </location>
</feature>
<name>A0A820M872_9BILA</name>
<comment type="caution">
    <text evidence="3">The sequence shown here is derived from an EMBL/GenBank/DDBJ whole genome shotgun (WGS) entry which is preliminary data.</text>
</comment>
<accession>A0A820M872</accession>
<proteinExistence type="predicted"/>